<dbReference type="EMBL" id="JAWDGP010003665">
    <property type="protein sequence ID" value="KAK3771981.1"/>
    <property type="molecule type" value="Genomic_DNA"/>
</dbReference>
<accession>A0AAE0ZN96</accession>
<sequence>MSGDVDQTAGPRMVKHTSGAGDIQGDKQHGHSVGQTSRTNTGQDEVSTCFYFDIKHWQLRSRPTPWESRLSDGPGGERGNYHMQRQQHRLENLVCSKRRSALLRNGNLSHFSETGICRTAQKRESVALLRKGNLSHCSETGICRNAQKGQYVTLLRKGNLSHCSERGICRTAQKTGICRTAQKGGICRRESV</sequence>
<gene>
    <name evidence="2" type="ORF">RRG08_011894</name>
</gene>
<protein>
    <submittedName>
        <fullName evidence="2">Uncharacterized protein</fullName>
    </submittedName>
</protein>
<feature type="region of interest" description="Disordered" evidence="1">
    <location>
        <begin position="1"/>
        <end position="41"/>
    </location>
</feature>
<organism evidence="2 3">
    <name type="scientific">Elysia crispata</name>
    <name type="common">lettuce slug</name>
    <dbReference type="NCBI Taxonomy" id="231223"/>
    <lineage>
        <taxon>Eukaryota</taxon>
        <taxon>Metazoa</taxon>
        <taxon>Spiralia</taxon>
        <taxon>Lophotrochozoa</taxon>
        <taxon>Mollusca</taxon>
        <taxon>Gastropoda</taxon>
        <taxon>Heterobranchia</taxon>
        <taxon>Euthyneura</taxon>
        <taxon>Panpulmonata</taxon>
        <taxon>Sacoglossa</taxon>
        <taxon>Placobranchoidea</taxon>
        <taxon>Plakobranchidae</taxon>
        <taxon>Elysia</taxon>
    </lineage>
</organism>
<dbReference type="AlphaFoldDB" id="A0AAE0ZN96"/>
<proteinExistence type="predicted"/>
<reference evidence="2" key="1">
    <citation type="journal article" date="2023" name="G3 (Bethesda)">
        <title>A reference genome for the long-term kleptoplast-retaining sea slug Elysia crispata morphotype clarki.</title>
        <authorList>
            <person name="Eastman K.E."/>
            <person name="Pendleton A.L."/>
            <person name="Shaikh M.A."/>
            <person name="Suttiyut T."/>
            <person name="Ogas R."/>
            <person name="Tomko P."/>
            <person name="Gavelis G."/>
            <person name="Widhalm J.R."/>
            <person name="Wisecaver J.H."/>
        </authorList>
    </citation>
    <scope>NUCLEOTIDE SEQUENCE</scope>
    <source>
        <strain evidence="2">ECLA1</strain>
    </source>
</reference>
<comment type="caution">
    <text evidence="2">The sequence shown here is derived from an EMBL/GenBank/DDBJ whole genome shotgun (WGS) entry which is preliminary data.</text>
</comment>
<evidence type="ECO:0000256" key="1">
    <source>
        <dbReference type="SAM" id="MobiDB-lite"/>
    </source>
</evidence>
<name>A0AAE0ZN96_9GAST</name>
<evidence type="ECO:0000313" key="3">
    <source>
        <dbReference type="Proteomes" id="UP001283361"/>
    </source>
</evidence>
<dbReference type="Proteomes" id="UP001283361">
    <property type="component" value="Unassembled WGS sequence"/>
</dbReference>
<evidence type="ECO:0000313" key="2">
    <source>
        <dbReference type="EMBL" id="KAK3771981.1"/>
    </source>
</evidence>
<keyword evidence="3" id="KW-1185">Reference proteome</keyword>